<proteinExistence type="predicted"/>
<evidence type="ECO:0000313" key="3">
    <source>
        <dbReference type="Proteomes" id="UP000593562"/>
    </source>
</evidence>
<keyword evidence="1" id="KW-0472">Membrane</keyword>
<keyword evidence="3" id="KW-1185">Reference proteome</keyword>
<dbReference type="InParanoid" id="A0A7J7DXT7"/>
<organism evidence="2 3">
    <name type="scientific">Tripterygium wilfordii</name>
    <name type="common">Thunder God vine</name>
    <dbReference type="NCBI Taxonomy" id="458696"/>
    <lineage>
        <taxon>Eukaryota</taxon>
        <taxon>Viridiplantae</taxon>
        <taxon>Streptophyta</taxon>
        <taxon>Embryophyta</taxon>
        <taxon>Tracheophyta</taxon>
        <taxon>Spermatophyta</taxon>
        <taxon>Magnoliopsida</taxon>
        <taxon>eudicotyledons</taxon>
        <taxon>Gunneridae</taxon>
        <taxon>Pentapetalae</taxon>
        <taxon>rosids</taxon>
        <taxon>fabids</taxon>
        <taxon>Celastrales</taxon>
        <taxon>Celastraceae</taxon>
        <taxon>Tripterygium</taxon>
    </lineage>
</organism>
<evidence type="ECO:0000256" key="1">
    <source>
        <dbReference type="SAM" id="Phobius"/>
    </source>
</evidence>
<evidence type="ECO:0000313" key="2">
    <source>
        <dbReference type="EMBL" id="KAF5751198.1"/>
    </source>
</evidence>
<dbReference type="EMBL" id="JAAARO010000002">
    <property type="protein sequence ID" value="KAF5751198.1"/>
    <property type="molecule type" value="Genomic_DNA"/>
</dbReference>
<sequence>MAISFLKVIHPLFDPRKKNLLVHKVFVYFSLLSLRDDEEEILAKWAIMAWSTFFSRAIYVGSVCTGFWVTGALLAASMVSDQMLFAEMCEGTVISI</sequence>
<comment type="caution">
    <text evidence="2">The sequence shown here is derived from an EMBL/GenBank/DDBJ whole genome shotgun (WGS) entry which is preliminary data.</text>
</comment>
<feature type="transmembrane region" description="Helical" evidence="1">
    <location>
        <begin position="57"/>
        <end position="79"/>
    </location>
</feature>
<accession>A0A7J7DXT7</accession>
<gene>
    <name evidence="2" type="ORF">HS088_TW02G00208</name>
</gene>
<dbReference type="AlphaFoldDB" id="A0A7J7DXT7"/>
<name>A0A7J7DXT7_TRIWF</name>
<dbReference type="Proteomes" id="UP000593562">
    <property type="component" value="Unassembled WGS sequence"/>
</dbReference>
<keyword evidence="1" id="KW-0812">Transmembrane</keyword>
<keyword evidence="1" id="KW-1133">Transmembrane helix</keyword>
<protein>
    <submittedName>
        <fullName evidence="2">Uncharacterized protein</fullName>
    </submittedName>
</protein>
<reference evidence="2 3" key="1">
    <citation type="journal article" date="2020" name="Nat. Commun.">
        <title>Genome of Tripterygium wilfordii and identification of cytochrome P450 involved in triptolide biosynthesis.</title>
        <authorList>
            <person name="Tu L."/>
            <person name="Su P."/>
            <person name="Zhang Z."/>
            <person name="Gao L."/>
            <person name="Wang J."/>
            <person name="Hu T."/>
            <person name="Zhou J."/>
            <person name="Zhang Y."/>
            <person name="Zhao Y."/>
            <person name="Liu Y."/>
            <person name="Song Y."/>
            <person name="Tong Y."/>
            <person name="Lu Y."/>
            <person name="Yang J."/>
            <person name="Xu C."/>
            <person name="Jia M."/>
            <person name="Peters R.J."/>
            <person name="Huang L."/>
            <person name="Gao W."/>
        </authorList>
    </citation>
    <scope>NUCLEOTIDE SEQUENCE [LARGE SCALE GENOMIC DNA]</scope>
    <source>
        <strain evidence="3">cv. XIE 37</strain>
        <tissue evidence="2">Leaf</tissue>
    </source>
</reference>